<sequence length="140" mass="16525">MNDPIHKIPEDNKINAMIDMIREGNFKTMLRDVDKQLKKKPNNQFWKAMKAYGLAYTGQLEKADEINNSLIKEEVITPITMNWILYGYRASKNIDGYIQAVKIFYEKDKNNDDRIKDRFFIAQIENDYSLQQTLISELIK</sequence>
<dbReference type="AlphaFoldDB" id="B0E9B8"/>
<feature type="non-terminal residue" evidence="1">
    <location>
        <position position="140"/>
    </location>
</feature>
<dbReference type="OrthoDB" id="1874341at2759"/>
<protein>
    <recommendedName>
        <fullName evidence="3">Tetratricopeptide repeat protein</fullName>
    </recommendedName>
</protein>
<dbReference type="VEuPathDB" id="AmoebaDB:EDI_301520"/>
<name>B0E9B8_ENTDS</name>
<reference evidence="2" key="1">
    <citation type="submission" date="2007-12" db="EMBL/GenBank/DDBJ databases">
        <title>Annotation of Entamoeba dispar SAW760.</title>
        <authorList>
            <person name="Lorenzi H."/>
            <person name="Inman J."/>
            <person name="Schobel S."/>
            <person name="Amedeo P."/>
            <person name="Caler E."/>
        </authorList>
    </citation>
    <scope>NUCLEOTIDE SEQUENCE [LARGE SCALE GENOMIC DNA]</scope>
    <source>
        <strain evidence="2">ATCC PRA-260 / SAW760</strain>
    </source>
</reference>
<evidence type="ECO:0008006" key="3">
    <source>
        <dbReference type="Google" id="ProtNLM"/>
    </source>
</evidence>
<dbReference type="Gene3D" id="1.25.40.1040">
    <property type="match status" value="1"/>
</dbReference>
<dbReference type="GeneID" id="5879872"/>
<evidence type="ECO:0000313" key="1">
    <source>
        <dbReference type="EMBL" id="EDR28882.1"/>
    </source>
</evidence>
<dbReference type="GO" id="GO:0031416">
    <property type="term" value="C:NatB complex"/>
    <property type="evidence" value="ECO:0007669"/>
    <property type="project" value="TreeGrafter"/>
</dbReference>
<dbReference type="RefSeq" id="XP_001734946.1">
    <property type="nucleotide sequence ID" value="XM_001734894.1"/>
</dbReference>
<proteinExistence type="predicted"/>
<dbReference type="EMBL" id="DS548309">
    <property type="protein sequence ID" value="EDR28882.1"/>
    <property type="molecule type" value="Genomic_DNA"/>
</dbReference>
<dbReference type="Proteomes" id="UP000008076">
    <property type="component" value="Unassembled WGS sequence"/>
</dbReference>
<dbReference type="KEGG" id="edi:EDI_301520"/>
<organism evidence="2">
    <name type="scientific">Entamoeba dispar (strain ATCC PRA-260 / SAW760)</name>
    <dbReference type="NCBI Taxonomy" id="370354"/>
    <lineage>
        <taxon>Eukaryota</taxon>
        <taxon>Amoebozoa</taxon>
        <taxon>Evosea</taxon>
        <taxon>Archamoebae</taxon>
        <taxon>Mastigamoebida</taxon>
        <taxon>Entamoebidae</taxon>
        <taxon>Entamoeba</taxon>
    </lineage>
</organism>
<dbReference type="PANTHER" id="PTHR22767">
    <property type="entry name" value="N-TERMINAL ACETYLTRANSFERASE-RELATED"/>
    <property type="match status" value="1"/>
</dbReference>
<keyword evidence="2" id="KW-1185">Reference proteome</keyword>
<dbReference type="PANTHER" id="PTHR22767:SF3">
    <property type="entry name" value="N-ALPHA-ACETYLTRANSFERASE 25, NATB AUXILIARY SUBUNIT"/>
    <property type="match status" value="1"/>
</dbReference>
<gene>
    <name evidence="1" type="ORF">EDI_301520</name>
</gene>
<accession>B0E9B8</accession>
<evidence type="ECO:0000313" key="2">
    <source>
        <dbReference type="Proteomes" id="UP000008076"/>
    </source>
</evidence>